<dbReference type="AlphaFoldDB" id="A0A062TWU1"/>
<keyword evidence="2 3" id="KW-0378">Hydrolase</keyword>
<dbReference type="Gene3D" id="3.40.50.1820">
    <property type="entry name" value="alpha/beta hydrolase"/>
    <property type="match status" value="1"/>
</dbReference>
<feature type="domain" description="Carboxylesterase type B" evidence="4">
    <location>
        <begin position="2"/>
        <end position="317"/>
    </location>
</feature>
<evidence type="ECO:0000256" key="3">
    <source>
        <dbReference type="RuleBase" id="RU361235"/>
    </source>
</evidence>
<dbReference type="ESTHER" id="9rhob-a0a062twu1">
    <property type="family name" value="Carb_B_Bacteria"/>
</dbReference>
<dbReference type="eggNOG" id="COG2272">
    <property type="taxonomic scope" value="Bacteria"/>
</dbReference>
<evidence type="ECO:0000256" key="2">
    <source>
        <dbReference type="ARBA" id="ARBA00022801"/>
    </source>
</evidence>
<sequence length="536" mass="58564">MVQTDAGSVIGGVSENMARTWLGIPYAKPPVGQLRWRHTQAAEPWHTPVTALEHANWCPQMTNGLDGLFGMPKGVLRGNEDCLYLDVYAPSDSTADSDLPVMFWIHGGSNVWGRAEQYDGSKLAESGQVVVVVVQYRLGPLGWFAHPALEDGIANFALFDLVQALQWTKNNIQKFGGNPDAVTLFGESAGANNVLALLAMPQANGLYRAAIAQSGLPASAPLSWARDGLGDRVTGAVPSARSFTDKSNPTADDLRNASLNDIFAAYGSGLTPAVIRDGKTLPDMPLDDAVAQNQSGSSVPIILGSNRDEAKYLLAFDPYMTKKALLLFPKAKDKAYYNAMSYYMTGVWRTIGVTDFTQKLVEHDAGPVRTYRFDWDEESKVGMSDLGQLIGAAHSMEIPFVFGHFERFLGKLDKRLFTKNNAEGRQAVSQAMMSCWTQFAYGEARYTMTANCPAWPVIEVNRPQSTMVFDSPSTGGSRMETEALSISKLTAEMKTDPALQKSDRTCELSRRLVQAFGLLRLDMESNLKDVCPATDL</sequence>
<name>A0A062TWU1_9PROT</name>
<keyword evidence="6" id="KW-1185">Reference proteome</keyword>
<dbReference type="Pfam" id="PF00135">
    <property type="entry name" value="COesterase"/>
    <property type="match status" value="2"/>
</dbReference>
<dbReference type="PANTHER" id="PTHR11559">
    <property type="entry name" value="CARBOXYLESTERASE"/>
    <property type="match status" value="1"/>
</dbReference>
<evidence type="ECO:0000313" key="5">
    <source>
        <dbReference type="EMBL" id="RAN31927.1"/>
    </source>
</evidence>
<dbReference type="Proteomes" id="UP000249123">
    <property type="component" value="Unassembled WGS sequence"/>
</dbReference>
<evidence type="ECO:0000256" key="1">
    <source>
        <dbReference type="ARBA" id="ARBA00005964"/>
    </source>
</evidence>
<dbReference type="InterPro" id="IPR019826">
    <property type="entry name" value="Carboxylesterase_B_AS"/>
</dbReference>
<comment type="similarity">
    <text evidence="1 3">Belongs to the type-B carboxylesterase/lipase family.</text>
</comment>
<comment type="caution">
    <text evidence="5">The sequence shown here is derived from an EMBL/GenBank/DDBJ whole genome shotgun (WGS) entry which is preliminary data.</text>
</comment>
<dbReference type="InterPro" id="IPR029058">
    <property type="entry name" value="AB_hydrolase_fold"/>
</dbReference>
<dbReference type="GO" id="GO:0016787">
    <property type="term" value="F:hydrolase activity"/>
    <property type="evidence" value="ECO:0007669"/>
    <property type="project" value="UniProtKB-KW"/>
</dbReference>
<dbReference type="EC" id="3.1.1.-" evidence="3"/>
<dbReference type="InterPro" id="IPR019819">
    <property type="entry name" value="Carboxylesterase_B_CS"/>
</dbReference>
<accession>A0A062TWU1</accession>
<dbReference type="EMBL" id="AWFB01000041">
    <property type="protein sequence ID" value="RAN31927.1"/>
    <property type="molecule type" value="Genomic_DNA"/>
</dbReference>
<feature type="domain" description="Carboxylesterase type B" evidence="4">
    <location>
        <begin position="330"/>
        <end position="471"/>
    </location>
</feature>
<evidence type="ECO:0000259" key="4">
    <source>
        <dbReference type="Pfam" id="PF00135"/>
    </source>
</evidence>
<dbReference type="STRING" id="1280941.HY2_15430"/>
<dbReference type="InterPro" id="IPR002018">
    <property type="entry name" value="CarbesteraseB"/>
</dbReference>
<dbReference type="PROSITE" id="PS00122">
    <property type="entry name" value="CARBOXYLESTERASE_B_1"/>
    <property type="match status" value="1"/>
</dbReference>
<protein>
    <recommendedName>
        <fullName evidence="3">Carboxylic ester hydrolase</fullName>
        <ecNumber evidence="3">3.1.1.-</ecNumber>
    </recommendedName>
</protein>
<reference evidence="5 6" key="1">
    <citation type="submission" date="2013-04" db="EMBL/GenBank/DDBJ databases">
        <title>Hyphomonas sp. T24B3 Genome Sequencing.</title>
        <authorList>
            <person name="Lai Q."/>
            <person name="Shao Z."/>
        </authorList>
    </citation>
    <scope>NUCLEOTIDE SEQUENCE [LARGE SCALE GENOMIC DNA]</scope>
    <source>
        <strain evidence="5 6">T24B3</strain>
    </source>
</reference>
<dbReference type="InterPro" id="IPR050309">
    <property type="entry name" value="Type-B_Carboxylest/Lipase"/>
</dbReference>
<dbReference type="PROSITE" id="PS00941">
    <property type="entry name" value="CARBOXYLESTERASE_B_2"/>
    <property type="match status" value="1"/>
</dbReference>
<gene>
    <name evidence="5" type="ORF">HY3_16040</name>
</gene>
<proteinExistence type="inferred from homology"/>
<organism evidence="5 6">
    <name type="scientific">Hyphomonas pacifica</name>
    <dbReference type="NCBI Taxonomy" id="1280941"/>
    <lineage>
        <taxon>Bacteria</taxon>
        <taxon>Pseudomonadati</taxon>
        <taxon>Pseudomonadota</taxon>
        <taxon>Alphaproteobacteria</taxon>
        <taxon>Hyphomonadales</taxon>
        <taxon>Hyphomonadaceae</taxon>
        <taxon>Hyphomonas</taxon>
    </lineage>
</organism>
<evidence type="ECO:0000313" key="6">
    <source>
        <dbReference type="Proteomes" id="UP000249123"/>
    </source>
</evidence>
<dbReference type="SUPFAM" id="SSF53474">
    <property type="entry name" value="alpha/beta-Hydrolases"/>
    <property type="match status" value="1"/>
</dbReference>